<proteinExistence type="predicted"/>
<sequence>MWATPIGSSPSTNQLSGTFSKLRGRWIFATDSFHFPNMLLPFCFKFSIINNFRSIDNFQYCWQSIDHIENVLPALHMSGMQKTDWLSLVAAHSDSWLFGVAFYYGAQFGFNKSDRERLFNMISELPKILEVVDAGDVVKKKVDEKSSVFRWSNLHVIEYQITVVIKNYGQIRFQLTIIFNYHNYLIFNYM</sequence>
<accession>A0ACB0L329</accession>
<comment type="caution">
    <text evidence="1">The sequence shown here is derived from an EMBL/GenBank/DDBJ whole genome shotgun (WGS) entry which is preliminary data.</text>
</comment>
<evidence type="ECO:0000313" key="2">
    <source>
        <dbReference type="Proteomes" id="UP001177021"/>
    </source>
</evidence>
<dbReference type="Proteomes" id="UP001177021">
    <property type="component" value="Unassembled WGS sequence"/>
</dbReference>
<protein>
    <submittedName>
        <fullName evidence="1">Uncharacterized protein</fullName>
    </submittedName>
</protein>
<dbReference type="EMBL" id="CASHSV030000409">
    <property type="protein sequence ID" value="CAJ2663471.1"/>
    <property type="molecule type" value="Genomic_DNA"/>
</dbReference>
<keyword evidence="2" id="KW-1185">Reference proteome</keyword>
<organism evidence="1 2">
    <name type="scientific">Trifolium pratense</name>
    <name type="common">Red clover</name>
    <dbReference type="NCBI Taxonomy" id="57577"/>
    <lineage>
        <taxon>Eukaryota</taxon>
        <taxon>Viridiplantae</taxon>
        <taxon>Streptophyta</taxon>
        <taxon>Embryophyta</taxon>
        <taxon>Tracheophyta</taxon>
        <taxon>Spermatophyta</taxon>
        <taxon>Magnoliopsida</taxon>
        <taxon>eudicotyledons</taxon>
        <taxon>Gunneridae</taxon>
        <taxon>Pentapetalae</taxon>
        <taxon>rosids</taxon>
        <taxon>fabids</taxon>
        <taxon>Fabales</taxon>
        <taxon>Fabaceae</taxon>
        <taxon>Papilionoideae</taxon>
        <taxon>50 kb inversion clade</taxon>
        <taxon>NPAAA clade</taxon>
        <taxon>Hologalegina</taxon>
        <taxon>IRL clade</taxon>
        <taxon>Trifolieae</taxon>
        <taxon>Trifolium</taxon>
    </lineage>
</organism>
<evidence type="ECO:0000313" key="1">
    <source>
        <dbReference type="EMBL" id="CAJ2663471.1"/>
    </source>
</evidence>
<gene>
    <name evidence="1" type="ORF">MILVUS5_LOCUS28891</name>
</gene>
<reference evidence="1" key="1">
    <citation type="submission" date="2023-10" db="EMBL/GenBank/DDBJ databases">
        <authorList>
            <person name="Rodriguez Cubillos JULIANA M."/>
            <person name="De Vega J."/>
        </authorList>
    </citation>
    <scope>NUCLEOTIDE SEQUENCE</scope>
</reference>
<name>A0ACB0L329_TRIPR</name>